<feature type="region of interest" description="Disordered" evidence="1">
    <location>
        <begin position="156"/>
        <end position="182"/>
    </location>
</feature>
<feature type="compositionally biased region" description="Low complexity" evidence="1">
    <location>
        <begin position="30"/>
        <end position="43"/>
    </location>
</feature>
<feature type="non-terminal residue" evidence="2">
    <location>
        <position position="1"/>
    </location>
</feature>
<sequence>MPTCHDGTGTFDYQSCSLSSQAPAAPHRPSPSFAQSSPASTTFNNNMESDDTDIDCVTELSISVLRFSLLLIRPVPAREDEDRASDFAGQANRQQPLADIKNVPPRRVVDRLVTASLTGASLEALFTPRTQFVQFSLEGAQLLDLTHLEVMIQPTTAAPASFNQRPPKQRQDTSTIHSRSTNQNRTFYHCNLPHRRPHRHRHIFIVGSHLEEQDRDGQSATIRIFSKDDNESGDFSRFGQNARDRIATAPLHLSVFRERLSPNALTWSEASISGQMNRVIYVHSPQALSAISNWFQGFPRQATLAARRLRRRLSRAAGRVVADHVAMAPIRTSMSPRSARSPRLWADSMLAGPVAPFRPICPRLSLRFYQPVLVLPESSFSTRVLICRLGDLTLTNKTEIGHTNPLSEPGSSEATFNPILSHSSSIERPIHSNYLTEFEQIGPLQPSAFYLSLSRASLTALDLALLESKTSPVIVSHNPHSSSSSLMSKAPGNRLSATALARRVLEVYRSDTIWAEEQFIIKSVSASFE</sequence>
<dbReference type="Proteomes" id="UP000784294">
    <property type="component" value="Unassembled WGS sequence"/>
</dbReference>
<accession>A0A448XKN2</accession>
<reference evidence="2" key="1">
    <citation type="submission" date="2018-11" db="EMBL/GenBank/DDBJ databases">
        <authorList>
            <consortium name="Pathogen Informatics"/>
        </authorList>
    </citation>
    <scope>NUCLEOTIDE SEQUENCE</scope>
</reference>
<proteinExistence type="predicted"/>
<comment type="caution">
    <text evidence="2">The sequence shown here is derived from an EMBL/GenBank/DDBJ whole genome shotgun (WGS) entry which is preliminary data.</text>
</comment>
<evidence type="ECO:0000313" key="2">
    <source>
        <dbReference type="EMBL" id="VEL38860.1"/>
    </source>
</evidence>
<dbReference type="EMBL" id="CAAALY010259253">
    <property type="protein sequence ID" value="VEL38860.1"/>
    <property type="molecule type" value="Genomic_DNA"/>
</dbReference>
<gene>
    <name evidence="2" type="ORF">PXEA_LOCUS32300</name>
</gene>
<evidence type="ECO:0000313" key="3">
    <source>
        <dbReference type="Proteomes" id="UP000784294"/>
    </source>
</evidence>
<protein>
    <submittedName>
        <fullName evidence="2">Uncharacterized protein</fullName>
    </submittedName>
</protein>
<keyword evidence="3" id="KW-1185">Reference proteome</keyword>
<organism evidence="2 3">
    <name type="scientific">Protopolystoma xenopodis</name>
    <dbReference type="NCBI Taxonomy" id="117903"/>
    <lineage>
        <taxon>Eukaryota</taxon>
        <taxon>Metazoa</taxon>
        <taxon>Spiralia</taxon>
        <taxon>Lophotrochozoa</taxon>
        <taxon>Platyhelminthes</taxon>
        <taxon>Monogenea</taxon>
        <taxon>Polyopisthocotylea</taxon>
        <taxon>Polystomatidea</taxon>
        <taxon>Polystomatidae</taxon>
        <taxon>Protopolystoma</taxon>
    </lineage>
</organism>
<name>A0A448XKN2_9PLAT</name>
<feature type="region of interest" description="Disordered" evidence="1">
    <location>
        <begin position="20"/>
        <end position="47"/>
    </location>
</feature>
<dbReference type="AlphaFoldDB" id="A0A448XKN2"/>
<evidence type="ECO:0000256" key="1">
    <source>
        <dbReference type="SAM" id="MobiDB-lite"/>
    </source>
</evidence>